<protein>
    <recommendedName>
        <fullName evidence="2">IPT/TIG domain-containing protein</fullName>
    </recommendedName>
</protein>
<dbReference type="InterPro" id="IPR013783">
    <property type="entry name" value="Ig-like_fold"/>
</dbReference>
<accession>A0A434A443</accession>
<evidence type="ECO:0000313" key="4">
    <source>
        <dbReference type="Proteomes" id="UP000288102"/>
    </source>
</evidence>
<dbReference type="Pfam" id="PF01833">
    <property type="entry name" value="TIG"/>
    <property type="match status" value="1"/>
</dbReference>
<dbReference type="Gene3D" id="2.60.120.430">
    <property type="entry name" value="Galactose-binding lectin"/>
    <property type="match status" value="1"/>
</dbReference>
<evidence type="ECO:0000313" key="3">
    <source>
        <dbReference type="EMBL" id="RUT69116.1"/>
    </source>
</evidence>
<dbReference type="PROSITE" id="PS51257">
    <property type="entry name" value="PROKAR_LIPOPROTEIN"/>
    <property type="match status" value="1"/>
</dbReference>
<sequence length="354" mass="38640">MKNIKKIMLLKFCFLASILFLTSCSNDEGSNSSSGKLAVTGISKSVIDDPLVEGDRQVDVPTDVINAGNTYIIRGSGFATLQSISFNGLESSFNPTLVTDNIIVISVDQDTPYFNEMDELRIVTKTGTLKYTVKVRPPSPTISGFPINPNPGDIITIKGEYFLRPIVNFGTTAVEPISSTLTEITVKVPADILYKKLSVTNVSGTTVAGQTFGSAIYDDAYTSLRSYDGLWDATNPYDTAYDKDPKQGSKSISWKAGQWNGLYIGIDNSKFDISKYKGIRISLKGQNSGSVGVFINGNDKIKPVINFSSDWTYVEILFNTLDRPTVLTQITFQEFGGKEGGNTIFIDDLGLILK</sequence>
<organism evidence="3 4">
    <name type="scientific">Flavobacterium cupreum</name>
    <dbReference type="NCBI Taxonomy" id="2133766"/>
    <lineage>
        <taxon>Bacteria</taxon>
        <taxon>Pseudomonadati</taxon>
        <taxon>Bacteroidota</taxon>
        <taxon>Flavobacteriia</taxon>
        <taxon>Flavobacteriales</taxon>
        <taxon>Flavobacteriaceae</taxon>
        <taxon>Flavobacterium</taxon>
    </lineage>
</organism>
<evidence type="ECO:0000259" key="2">
    <source>
        <dbReference type="Pfam" id="PF01833"/>
    </source>
</evidence>
<dbReference type="InterPro" id="IPR002909">
    <property type="entry name" value="IPT_dom"/>
</dbReference>
<feature type="chain" id="PRO_5019336983" description="IPT/TIG domain-containing protein" evidence="1">
    <location>
        <begin position="26"/>
        <end position="354"/>
    </location>
</feature>
<reference evidence="4" key="1">
    <citation type="journal article" date="2019" name="Syst. Appl. Microbiol.">
        <title>Flavobacterium circumlabens sp. nov. and Flavobacterium cupreum sp. nov., two psychrotrophic species isolated from Antarctic environmental samples.</title>
        <authorList>
            <person name="Kralova S."/>
            <person name="Busse H.-J."/>
            <person name="Svec P."/>
            <person name="Maslanova I."/>
            <person name="Stankova E."/>
            <person name="Bartak M."/>
            <person name="Sedlacek I."/>
        </authorList>
    </citation>
    <scope>NUCLEOTIDE SEQUENCE [LARGE SCALE GENOMIC DNA]</scope>
    <source>
        <strain evidence="4">CCM 8825</strain>
    </source>
</reference>
<dbReference type="EMBL" id="QWDM01000012">
    <property type="protein sequence ID" value="RUT69116.1"/>
    <property type="molecule type" value="Genomic_DNA"/>
</dbReference>
<comment type="caution">
    <text evidence="3">The sequence shown here is derived from an EMBL/GenBank/DDBJ whole genome shotgun (WGS) entry which is preliminary data.</text>
</comment>
<feature type="domain" description="IPT/TIG" evidence="2">
    <location>
        <begin position="147"/>
        <end position="208"/>
    </location>
</feature>
<name>A0A434A443_9FLAO</name>
<dbReference type="RefSeq" id="WP_127339736.1">
    <property type="nucleotide sequence ID" value="NZ_QWDM01000012.1"/>
</dbReference>
<gene>
    <name evidence="3" type="ORF">D0817_18160</name>
</gene>
<feature type="signal peptide" evidence="1">
    <location>
        <begin position="1"/>
        <end position="25"/>
    </location>
</feature>
<evidence type="ECO:0000256" key="1">
    <source>
        <dbReference type="SAM" id="SignalP"/>
    </source>
</evidence>
<dbReference type="OrthoDB" id="1491905at2"/>
<dbReference type="Proteomes" id="UP000288102">
    <property type="component" value="Unassembled WGS sequence"/>
</dbReference>
<dbReference type="Gene3D" id="2.60.40.10">
    <property type="entry name" value="Immunoglobulins"/>
    <property type="match status" value="2"/>
</dbReference>
<dbReference type="SUPFAM" id="SSF81296">
    <property type="entry name" value="E set domains"/>
    <property type="match status" value="1"/>
</dbReference>
<dbReference type="AlphaFoldDB" id="A0A434A443"/>
<proteinExistence type="predicted"/>
<keyword evidence="1" id="KW-0732">Signal</keyword>
<keyword evidence="4" id="KW-1185">Reference proteome</keyword>
<dbReference type="InterPro" id="IPR014756">
    <property type="entry name" value="Ig_E-set"/>
</dbReference>